<dbReference type="EMBL" id="WWCS01000007">
    <property type="protein sequence ID" value="MYN40399.1"/>
    <property type="molecule type" value="Genomic_DNA"/>
</dbReference>
<feature type="region of interest" description="Disordered" evidence="1">
    <location>
        <begin position="34"/>
        <end position="84"/>
    </location>
</feature>
<name>A0ABW9WJ99_9BURK</name>
<accession>A0ABW9WJ99</accession>
<comment type="caution">
    <text evidence="3">The sequence shown here is derived from an EMBL/GenBank/DDBJ whole genome shotgun (WGS) entry which is preliminary data.</text>
</comment>
<evidence type="ECO:0000256" key="2">
    <source>
        <dbReference type="SAM" id="SignalP"/>
    </source>
</evidence>
<gene>
    <name evidence="3" type="ORF">GTP55_13550</name>
</gene>
<feature type="signal peptide" evidence="2">
    <location>
        <begin position="1"/>
        <end position="22"/>
    </location>
</feature>
<sequence length="172" mass="18298">MDKSVRVRWGILLSALFSTVAAVFYPTVDSATAEVSDPAPRAAKRLESPPALTAATTVNDDEPEENADPFAPRNWQAPPAPAPIAQSTPIAVAAVDLIPPGPPELPFRFVGSMSDNAEQIVYLSRGDTAIVARTGDVLDSSYKVTAITASQIEFEYLPSGAKQSLVFPTRDN</sequence>
<evidence type="ECO:0000313" key="4">
    <source>
        <dbReference type="Proteomes" id="UP000466332"/>
    </source>
</evidence>
<keyword evidence="4" id="KW-1185">Reference proteome</keyword>
<feature type="chain" id="PRO_5046914582" description="Secretion system X translation initiation factor" evidence="2">
    <location>
        <begin position="23"/>
        <end position="172"/>
    </location>
</feature>
<organism evidence="3 4">
    <name type="scientific">Duganella margarita</name>
    <dbReference type="NCBI Taxonomy" id="2692170"/>
    <lineage>
        <taxon>Bacteria</taxon>
        <taxon>Pseudomonadati</taxon>
        <taxon>Pseudomonadota</taxon>
        <taxon>Betaproteobacteria</taxon>
        <taxon>Burkholderiales</taxon>
        <taxon>Oxalobacteraceae</taxon>
        <taxon>Telluria group</taxon>
        <taxon>Duganella</taxon>
    </lineage>
</organism>
<protein>
    <recommendedName>
        <fullName evidence="5">Secretion system X translation initiation factor</fullName>
    </recommendedName>
</protein>
<evidence type="ECO:0000256" key="1">
    <source>
        <dbReference type="SAM" id="MobiDB-lite"/>
    </source>
</evidence>
<keyword evidence="2" id="KW-0732">Signal</keyword>
<dbReference type="RefSeq" id="WP_161045456.1">
    <property type="nucleotide sequence ID" value="NZ_WWCS01000007.1"/>
</dbReference>
<proteinExistence type="predicted"/>
<dbReference type="Proteomes" id="UP000466332">
    <property type="component" value="Unassembled WGS sequence"/>
</dbReference>
<evidence type="ECO:0000313" key="3">
    <source>
        <dbReference type="EMBL" id="MYN40399.1"/>
    </source>
</evidence>
<evidence type="ECO:0008006" key="5">
    <source>
        <dbReference type="Google" id="ProtNLM"/>
    </source>
</evidence>
<reference evidence="3 4" key="1">
    <citation type="submission" date="2019-12" db="EMBL/GenBank/DDBJ databases">
        <title>Novel species isolated from a subtropical stream in China.</title>
        <authorList>
            <person name="Lu H."/>
        </authorList>
    </citation>
    <scope>NUCLEOTIDE SEQUENCE [LARGE SCALE GENOMIC DNA]</scope>
    <source>
        <strain evidence="3 4">FT109W</strain>
    </source>
</reference>